<accession>A0A8H6XFP2</accession>
<dbReference type="CDD" id="cd09122">
    <property type="entry name" value="PLDc_Tdp1_1"/>
    <property type="match status" value="1"/>
</dbReference>
<keyword evidence="7" id="KW-0234">DNA repair</keyword>
<evidence type="ECO:0000256" key="5">
    <source>
        <dbReference type="ARBA" id="ARBA00022801"/>
    </source>
</evidence>
<dbReference type="SUPFAM" id="SSF56024">
    <property type="entry name" value="Phospholipase D/nuclease"/>
    <property type="match status" value="2"/>
</dbReference>
<dbReference type="AlphaFoldDB" id="A0A8H6XFP2"/>
<comment type="subcellular location">
    <subcellularLocation>
        <location evidence="1">Nucleus</location>
    </subcellularLocation>
</comment>
<evidence type="ECO:0000313" key="12">
    <source>
        <dbReference type="EMBL" id="KAF7340590.1"/>
    </source>
</evidence>
<feature type="compositionally biased region" description="Acidic residues" evidence="11">
    <location>
        <begin position="569"/>
        <end position="593"/>
    </location>
</feature>
<dbReference type="EMBL" id="JACAZH010000030">
    <property type="protein sequence ID" value="KAF7340590.1"/>
    <property type="molecule type" value="Genomic_DNA"/>
</dbReference>
<dbReference type="InterPro" id="IPR003903">
    <property type="entry name" value="UIM_dom"/>
</dbReference>
<comment type="similarity">
    <text evidence="2">Belongs to the tyrosyl-DNA phosphodiesterase family.</text>
</comment>
<dbReference type="InterPro" id="IPR010347">
    <property type="entry name" value="Tdp1"/>
</dbReference>
<dbReference type="PROSITE" id="PS50330">
    <property type="entry name" value="UIM"/>
    <property type="match status" value="1"/>
</dbReference>
<evidence type="ECO:0000256" key="3">
    <source>
        <dbReference type="ARBA" id="ARBA00022722"/>
    </source>
</evidence>
<dbReference type="Proteomes" id="UP000623467">
    <property type="component" value="Unassembled WGS sequence"/>
</dbReference>
<dbReference type="Gene3D" id="3.30.870.10">
    <property type="entry name" value="Endonuclease Chain A"/>
    <property type="match status" value="2"/>
</dbReference>
<evidence type="ECO:0000256" key="10">
    <source>
        <dbReference type="PIRSR" id="PIRSR610347-2"/>
    </source>
</evidence>
<feature type="binding site" evidence="10">
    <location>
        <position position="557"/>
    </location>
    <ligand>
        <name>substrate</name>
    </ligand>
</feature>
<feature type="active site" description="Nucleophile" evidence="9">
    <location>
        <position position="249"/>
    </location>
</feature>
<evidence type="ECO:0000256" key="1">
    <source>
        <dbReference type="ARBA" id="ARBA00004123"/>
    </source>
</evidence>
<dbReference type="OrthoDB" id="47785at2759"/>
<feature type="compositionally biased region" description="Low complexity" evidence="11">
    <location>
        <begin position="125"/>
        <end position="141"/>
    </location>
</feature>
<comment type="caution">
    <text evidence="12">The sequence shown here is derived from an EMBL/GenBank/DDBJ whole genome shotgun (WGS) entry which is preliminary data.</text>
</comment>
<keyword evidence="4" id="KW-0227">DNA damage</keyword>
<keyword evidence="8" id="KW-0539">Nucleus</keyword>
<feature type="region of interest" description="Disordered" evidence="11">
    <location>
        <begin position="565"/>
        <end position="593"/>
    </location>
</feature>
<dbReference type="GO" id="GO:0003690">
    <property type="term" value="F:double-stranded DNA binding"/>
    <property type="evidence" value="ECO:0007669"/>
    <property type="project" value="TreeGrafter"/>
</dbReference>
<sequence>MDSDYDADIARAIALSLQDAEEKQSHSKSVSKPGAREVLVISSDEEEDDILEVPAPTKKNLTVEPNTKPAAGAGPLSFLADRAQMERERLARHKRVRGPTPPPSNADDSDSDIDSEGSAPKRARLSANAPPLAANSAAPSSGRRTFPSGAVLRIDTQHADPTRSDKTPCIRLSELLGPKDELAFAILSAFVVDAPWLYEFFAHETPVILVTDSNTCGADAPDDGPTLKNIFPSWVRVCPPLYNDRGCMHMKFMLLFSKSGTLRVVVSSTNLVPHDWRHVENVCPAPYSFFLTCRAPHRTRRRVCDPARSLANLSPAMLARVLKAVGVQEALGIMQRQGHTSLPLPTLLPLPPPQSKSKSKSVTIRTPTPLETNWDWSQVRVALVPSVAGRWEGWTGTEGVLWTGQLRLMRAVQALGCSLEDLEGGAKNAKPKKGKGKAKAKGGEKWEVELDCLTSSIGTYTAPWLAVFRLCAAGRAQGVQAWLDRGRKKTPPQGPTRILFPTLETVRGTTMGEPGAGTVFCRRGQWTKIAALVADTNTGLKMYDAKSRSGNVGMHTKMIMGTLLAPPEPEVDPEATESDTETETESDSDSDIQILEDDPEEEKRGKPHAWLYVGSHNFTPSAWGTVSGSGFSPVVTVANYELGVVLRLDTPADVDQVAAWERPARRYGKGDVPWIQEESPFFRP</sequence>
<dbReference type="GO" id="GO:0004527">
    <property type="term" value="F:exonuclease activity"/>
    <property type="evidence" value="ECO:0007669"/>
    <property type="project" value="UniProtKB-KW"/>
</dbReference>
<evidence type="ECO:0000313" key="13">
    <source>
        <dbReference type="Proteomes" id="UP000623467"/>
    </source>
</evidence>
<protein>
    <recommendedName>
        <fullName evidence="14">Phospholipase D/nuclease</fullName>
    </recommendedName>
</protein>
<evidence type="ECO:0000256" key="8">
    <source>
        <dbReference type="ARBA" id="ARBA00023242"/>
    </source>
</evidence>
<dbReference type="GO" id="GO:0006281">
    <property type="term" value="P:DNA repair"/>
    <property type="evidence" value="ECO:0007669"/>
    <property type="project" value="UniProtKB-KW"/>
</dbReference>
<evidence type="ECO:0000256" key="9">
    <source>
        <dbReference type="PIRSR" id="PIRSR610347-1"/>
    </source>
</evidence>
<gene>
    <name evidence="12" type="ORF">MSAN_02130500</name>
</gene>
<keyword evidence="6" id="KW-0269">Exonuclease</keyword>
<feature type="active site" description="Proton donor/acceptor" evidence="9">
    <location>
        <position position="555"/>
    </location>
</feature>
<organism evidence="12 13">
    <name type="scientific">Mycena sanguinolenta</name>
    <dbReference type="NCBI Taxonomy" id="230812"/>
    <lineage>
        <taxon>Eukaryota</taxon>
        <taxon>Fungi</taxon>
        <taxon>Dikarya</taxon>
        <taxon>Basidiomycota</taxon>
        <taxon>Agaricomycotina</taxon>
        <taxon>Agaricomycetes</taxon>
        <taxon>Agaricomycetidae</taxon>
        <taxon>Agaricales</taxon>
        <taxon>Marasmiineae</taxon>
        <taxon>Mycenaceae</taxon>
        <taxon>Mycena</taxon>
    </lineage>
</organism>
<dbReference type="Pfam" id="PF06087">
    <property type="entry name" value="Tyr-DNA_phospho"/>
    <property type="match status" value="2"/>
</dbReference>
<dbReference type="GO" id="GO:0003697">
    <property type="term" value="F:single-stranded DNA binding"/>
    <property type="evidence" value="ECO:0007669"/>
    <property type="project" value="TreeGrafter"/>
</dbReference>
<evidence type="ECO:0000256" key="4">
    <source>
        <dbReference type="ARBA" id="ARBA00022763"/>
    </source>
</evidence>
<reference evidence="12" key="1">
    <citation type="submission" date="2020-05" db="EMBL/GenBank/DDBJ databases">
        <title>Mycena genomes resolve the evolution of fungal bioluminescence.</title>
        <authorList>
            <person name="Tsai I.J."/>
        </authorList>
    </citation>
    <scope>NUCLEOTIDE SEQUENCE</scope>
    <source>
        <strain evidence="12">160909Yilan</strain>
    </source>
</reference>
<keyword evidence="5" id="KW-0378">Hydrolase</keyword>
<feature type="region of interest" description="Disordered" evidence="11">
    <location>
        <begin position="18"/>
        <end position="147"/>
    </location>
</feature>
<evidence type="ECO:0000256" key="11">
    <source>
        <dbReference type="SAM" id="MobiDB-lite"/>
    </source>
</evidence>
<evidence type="ECO:0000256" key="6">
    <source>
        <dbReference type="ARBA" id="ARBA00022839"/>
    </source>
</evidence>
<dbReference type="SMART" id="SM00726">
    <property type="entry name" value="UIM"/>
    <property type="match status" value="1"/>
</dbReference>
<dbReference type="GO" id="GO:0017005">
    <property type="term" value="F:3'-tyrosyl-DNA phosphodiesterase activity"/>
    <property type="evidence" value="ECO:0007669"/>
    <property type="project" value="TreeGrafter"/>
</dbReference>
<evidence type="ECO:0008006" key="14">
    <source>
        <dbReference type="Google" id="ProtNLM"/>
    </source>
</evidence>
<dbReference type="PANTHER" id="PTHR12415:SF0">
    <property type="entry name" value="TYROSYL-DNA PHOSPHODIESTERASE 1"/>
    <property type="match status" value="1"/>
</dbReference>
<keyword evidence="13" id="KW-1185">Reference proteome</keyword>
<feature type="binding site" evidence="10">
    <location>
        <position position="251"/>
    </location>
    <ligand>
        <name>substrate</name>
    </ligand>
</feature>
<dbReference type="PANTHER" id="PTHR12415">
    <property type="entry name" value="TYROSYL-DNA PHOSPHODIESTERASE 1"/>
    <property type="match status" value="1"/>
</dbReference>
<proteinExistence type="inferred from homology"/>
<name>A0A8H6XFP2_9AGAR</name>
<evidence type="ECO:0000256" key="2">
    <source>
        <dbReference type="ARBA" id="ARBA00010205"/>
    </source>
</evidence>
<keyword evidence="3" id="KW-0540">Nuclease</keyword>
<dbReference type="GO" id="GO:0005634">
    <property type="term" value="C:nucleus"/>
    <property type="evidence" value="ECO:0007669"/>
    <property type="project" value="UniProtKB-SubCell"/>
</dbReference>
<evidence type="ECO:0000256" key="7">
    <source>
        <dbReference type="ARBA" id="ARBA00023204"/>
    </source>
</evidence>